<keyword evidence="1" id="KW-1133">Transmembrane helix</keyword>
<dbReference type="AlphaFoldDB" id="A0A7K3RH04"/>
<comment type="caution">
    <text evidence="2">The sequence shown here is derived from an EMBL/GenBank/DDBJ whole genome shotgun (WGS) entry which is preliminary data.</text>
</comment>
<accession>A0A7K3RH04</accession>
<feature type="transmembrane region" description="Helical" evidence="1">
    <location>
        <begin position="197"/>
        <end position="216"/>
    </location>
</feature>
<feature type="transmembrane region" description="Helical" evidence="1">
    <location>
        <begin position="164"/>
        <end position="185"/>
    </location>
</feature>
<feature type="transmembrane region" description="Helical" evidence="1">
    <location>
        <begin position="20"/>
        <end position="40"/>
    </location>
</feature>
<name>A0A7K3RH04_STRAQ</name>
<feature type="transmembrane region" description="Helical" evidence="1">
    <location>
        <begin position="133"/>
        <end position="152"/>
    </location>
</feature>
<proteinExistence type="predicted"/>
<protein>
    <submittedName>
        <fullName evidence="2">Uncharacterized protein</fullName>
    </submittedName>
</protein>
<keyword evidence="1" id="KW-0472">Membrane</keyword>
<sequence>MTSHQAPTTAPISTPQPARIRIGAAVGLLLLSPICAEYLIGYDQIISNPLDMLTGLLVLGPLYGTVAVLIREVARRTGRGWPTMVLLSAAFGLIQAGVIDQSLFNPDFVDEASWDDDRLPTFVAGLGVSVKHVVGFVGGHVIWSFCAPIGVVESCVPRIAHRPWLGRVGITVMIVLYGLGALVIFKEHSKQFLATPAQFATVGLFALGLAVAAFAIPRRFPRRGADGRGGEARDEGGRRSGGRVPPAWAVGCGAVALMSAHQLSSPGWGGVALNVAALVLAGGALLWWSGRPDWGPVHVLAVCGAALVVNAALSFVVEPLGDTSPVLKYGANAVLMVVVLLLLGWARRRLRHITVRPLEGARSA</sequence>
<feature type="transmembrane region" description="Helical" evidence="1">
    <location>
        <begin position="82"/>
        <end position="99"/>
    </location>
</feature>
<feature type="transmembrane region" description="Helical" evidence="1">
    <location>
        <begin position="329"/>
        <end position="346"/>
    </location>
</feature>
<evidence type="ECO:0000313" key="3">
    <source>
        <dbReference type="Proteomes" id="UP000470951"/>
    </source>
</evidence>
<feature type="transmembrane region" description="Helical" evidence="1">
    <location>
        <begin position="270"/>
        <end position="290"/>
    </location>
</feature>
<organism evidence="2 3">
    <name type="scientific">Streptomyces anulatus</name>
    <name type="common">Streptomyces chrysomallus</name>
    <dbReference type="NCBI Taxonomy" id="1892"/>
    <lineage>
        <taxon>Bacteria</taxon>
        <taxon>Bacillati</taxon>
        <taxon>Actinomycetota</taxon>
        <taxon>Actinomycetes</taxon>
        <taxon>Kitasatosporales</taxon>
        <taxon>Streptomycetaceae</taxon>
        <taxon>Streptomyces</taxon>
    </lineage>
</organism>
<dbReference type="EMBL" id="JAAGMS010000296">
    <property type="protein sequence ID" value="NEC01490.1"/>
    <property type="molecule type" value="Genomic_DNA"/>
</dbReference>
<evidence type="ECO:0000256" key="1">
    <source>
        <dbReference type="SAM" id="Phobius"/>
    </source>
</evidence>
<keyword evidence="1" id="KW-0812">Transmembrane</keyword>
<dbReference type="Proteomes" id="UP000470951">
    <property type="component" value="Unassembled WGS sequence"/>
</dbReference>
<feature type="transmembrane region" description="Helical" evidence="1">
    <location>
        <begin position="52"/>
        <end position="70"/>
    </location>
</feature>
<feature type="transmembrane region" description="Helical" evidence="1">
    <location>
        <begin position="297"/>
        <end position="317"/>
    </location>
</feature>
<reference evidence="2 3" key="1">
    <citation type="submission" date="2020-01" db="EMBL/GenBank/DDBJ databases">
        <title>Insect and environment-associated Actinomycetes.</title>
        <authorList>
            <person name="Currrie C."/>
            <person name="Chevrette M."/>
            <person name="Carlson C."/>
            <person name="Stubbendieck R."/>
            <person name="Wendt-Pienkowski E."/>
        </authorList>
    </citation>
    <scope>NUCLEOTIDE SEQUENCE [LARGE SCALE GENOMIC DNA]</scope>
    <source>
        <strain evidence="2 3">SID7903</strain>
    </source>
</reference>
<dbReference type="RefSeq" id="WP_164218464.1">
    <property type="nucleotide sequence ID" value="NZ_JAAGMS010000296.1"/>
</dbReference>
<feature type="transmembrane region" description="Helical" evidence="1">
    <location>
        <begin position="247"/>
        <end position="264"/>
    </location>
</feature>
<evidence type="ECO:0000313" key="2">
    <source>
        <dbReference type="EMBL" id="NEC01490.1"/>
    </source>
</evidence>
<gene>
    <name evidence="2" type="ORF">G3I58_26435</name>
</gene>